<feature type="transmembrane region" description="Helical" evidence="1">
    <location>
        <begin position="258"/>
        <end position="277"/>
    </location>
</feature>
<feature type="domain" description="Predicted membrane protein YciQ-like C-terminal" evidence="4">
    <location>
        <begin position="317"/>
        <end position="538"/>
    </location>
</feature>
<dbReference type="Pfam" id="PF09972">
    <property type="entry name" value="DUF2207"/>
    <property type="match status" value="1"/>
</dbReference>
<protein>
    <submittedName>
        <fullName evidence="5">Uncharacterized membrane protein</fullName>
    </submittedName>
</protein>
<dbReference type="STRING" id="1577474.GA0111570_105159"/>
<keyword evidence="1" id="KW-0472">Membrane</keyword>
<evidence type="ECO:0000259" key="3">
    <source>
        <dbReference type="Pfam" id="PF09972"/>
    </source>
</evidence>
<feature type="transmembrane region" description="Helical" evidence="1">
    <location>
        <begin position="463"/>
        <end position="480"/>
    </location>
</feature>
<sequence length="619" mass="65430">MKRRCSGRLGGVLAALFVLLAVVAPGLATPAHAAGDQVDSFAIDYVVRTDGTVDVTERLVYRFGTSSGRHGIDRYLVTREPESNDTSKDVSYEYSNIRVSSPDAPAQYSTSPVTASQPRTEYLRIRIGDPNRTISAPTATYVLNYTMRGALRSQSAYDEFYWDATGFEWQAPLNDVAVSVTVPQGATDVACYVGPPKSTTRCDSSTLTDGVVQVRQRTVQPGEGLTVSAKIRSGLISDNKPIIVPSAQAQQQRQVTTAAGLTGASALVAAVGGALLVRSRRDKRYVDLPPGVVPPRGQEGRVGPSPRGIQVPVSFSPPPISVAEAGLLMDGKLEPRETAATLVDMAVHGVLKLSGDAESGYVVTLVDPLAVRSQHEAVLVDTLFPGGRPGRSVQLGTAGELTAAHDSMVASLRREVESYGWFTHVPAGGRRIHVPGFSRGIFGLVVLSSFLMSTGILGNMVLLLPLVPIVIAVLVVRRLLQRGQRTALGRALTDQGEGFREYLATAEADQIRFEEGEDIFSKYLPWAISFGLADRWARVCEQLVEAGRLPEVHPDWFVGPFYLQTFSWVGFADAVGTTVGPPPVDLSGSGTGFGSGGSAFGGGGGFAGGGGGGGGGGSW</sequence>
<evidence type="ECO:0000256" key="1">
    <source>
        <dbReference type="SAM" id="Phobius"/>
    </source>
</evidence>
<keyword evidence="1" id="KW-1133">Transmembrane helix</keyword>
<gene>
    <name evidence="5" type="ORF">GA0111570_105159</name>
</gene>
<feature type="signal peptide" evidence="2">
    <location>
        <begin position="1"/>
        <end position="33"/>
    </location>
</feature>
<feature type="transmembrane region" description="Helical" evidence="1">
    <location>
        <begin position="440"/>
        <end position="457"/>
    </location>
</feature>
<evidence type="ECO:0000313" key="5">
    <source>
        <dbReference type="EMBL" id="SDB86128.1"/>
    </source>
</evidence>
<feature type="chain" id="PRO_5011511721" evidence="2">
    <location>
        <begin position="34"/>
        <end position="619"/>
    </location>
</feature>
<evidence type="ECO:0000259" key="4">
    <source>
        <dbReference type="Pfam" id="PF20990"/>
    </source>
</evidence>
<keyword evidence="6" id="KW-1185">Reference proteome</keyword>
<dbReference type="InterPro" id="IPR018702">
    <property type="entry name" value="DUF2207"/>
</dbReference>
<feature type="domain" description="DUF2207" evidence="3">
    <location>
        <begin position="38"/>
        <end position="230"/>
    </location>
</feature>
<dbReference type="Pfam" id="PF20990">
    <property type="entry name" value="DUF2207_C"/>
    <property type="match status" value="1"/>
</dbReference>
<name>A0A1G6GW67_9ACTN</name>
<accession>A0A1G6GW67</accession>
<dbReference type="InterPro" id="IPR048389">
    <property type="entry name" value="YciQ-like_C"/>
</dbReference>
<proteinExistence type="predicted"/>
<evidence type="ECO:0000256" key="2">
    <source>
        <dbReference type="SAM" id="SignalP"/>
    </source>
</evidence>
<keyword evidence="2" id="KW-0732">Signal</keyword>
<dbReference type="Proteomes" id="UP000199086">
    <property type="component" value="Unassembled WGS sequence"/>
</dbReference>
<evidence type="ECO:0000313" key="6">
    <source>
        <dbReference type="Proteomes" id="UP000199086"/>
    </source>
</evidence>
<organism evidence="5 6">
    <name type="scientific">Raineyella antarctica</name>
    <dbReference type="NCBI Taxonomy" id="1577474"/>
    <lineage>
        <taxon>Bacteria</taxon>
        <taxon>Bacillati</taxon>
        <taxon>Actinomycetota</taxon>
        <taxon>Actinomycetes</taxon>
        <taxon>Propionibacteriales</taxon>
        <taxon>Propionibacteriaceae</taxon>
        <taxon>Raineyella</taxon>
    </lineage>
</organism>
<dbReference type="AlphaFoldDB" id="A0A1G6GW67"/>
<keyword evidence="1" id="KW-0812">Transmembrane</keyword>
<reference evidence="5 6" key="1">
    <citation type="submission" date="2016-06" db="EMBL/GenBank/DDBJ databases">
        <authorList>
            <person name="Olsen C.W."/>
            <person name="Carey S."/>
            <person name="Hinshaw L."/>
            <person name="Karasin A.I."/>
        </authorList>
    </citation>
    <scope>NUCLEOTIDE SEQUENCE [LARGE SCALE GENOMIC DNA]</scope>
    <source>
        <strain evidence="5 6">LZ-22</strain>
    </source>
</reference>
<dbReference type="EMBL" id="FMYF01000005">
    <property type="protein sequence ID" value="SDB86128.1"/>
    <property type="molecule type" value="Genomic_DNA"/>
</dbReference>
<dbReference type="RefSeq" id="WP_175557422.1">
    <property type="nucleotide sequence ID" value="NZ_FMYF01000005.1"/>
</dbReference>